<sequence>MTPALRIQARPAAGIRRCGVRHPAVAVEHPPGAFTPGQVETLLRDPDLIVTEIAAAEAVELLSIEASVPVAELLGAAMPASSATDVAPGAEEGAAPDQATGEAGADGAPASSSEPTAPATPQPRARKAKD</sequence>
<dbReference type="EMBL" id="CP032324">
    <property type="protein sequence ID" value="QCN98909.1"/>
    <property type="molecule type" value="Genomic_DNA"/>
</dbReference>
<name>A0A4D8PVH4_9PROT</name>
<accession>A0A4D8PVH4</accession>
<keyword evidence="2" id="KW-0614">Plasmid</keyword>
<protein>
    <submittedName>
        <fullName evidence="2">Uncharacterized protein</fullName>
    </submittedName>
</protein>
<dbReference type="Proteomes" id="UP000298595">
    <property type="component" value="Plasmid p3"/>
</dbReference>
<feature type="compositionally biased region" description="Low complexity" evidence="1">
    <location>
        <begin position="108"/>
        <end position="123"/>
    </location>
</feature>
<proteinExistence type="predicted"/>
<geneLocation type="plasmid" evidence="2 3">
    <name>p3</name>
</geneLocation>
<dbReference type="AlphaFoldDB" id="A0A4D8PVH4"/>
<organism evidence="2 3">
    <name type="scientific">Azospirillum argentinense</name>
    <dbReference type="NCBI Taxonomy" id="2970906"/>
    <lineage>
        <taxon>Bacteria</taxon>
        <taxon>Pseudomonadati</taxon>
        <taxon>Pseudomonadota</taxon>
        <taxon>Alphaproteobacteria</taxon>
        <taxon>Rhodospirillales</taxon>
        <taxon>Azospirillaceae</taxon>
        <taxon>Azospirillum</taxon>
    </lineage>
</organism>
<reference evidence="2 3" key="1">
    <citation type="submission" date="2018-09" db="EMBL/GenBank/DDBJ databases">
        <title>Whole genome based analysis of evolution and adaptive divergence in Indian and Brazilian strains of Azospirillum brasilense.</title>
        <authorList>
            <person name="Singh C."/>
            <person name="Tripathi A.K."/>
        </authorList>
    </citation>
    <scope>NUCLEOTIDE SEQUENCE [LARGE SCALE GENOMIC DNA]</scope>
    <source>
        <strain evidence="2 3">MTCC4035</strain>
        <plasmid evidence="2 3">p3</plasmid>
    </source>
</reference>
<evidence type="ECO:0000256" key="1">
    <source>
        <dbReference type="SAM" id="MobiDB-lite"/>
    </source>
</evidence>
<evidence type="ECO:0000313" key="3">
    <source>
        <dbReference type="Proteomes" id="UP000298595"/>
    </source>
</evidence>
<dbReference type="SUPFAM" id="SSF160059">
    <property type="entry name" value="PriA/YqbF domain"/>
    <property type="match status" value="1"/>
</dbReference>
<gene>
    <name evidence="2" type="ORF">D3093_26865</name>
</gene>
<dbReference type="KEGG" id="aare:D3093_26865"/>
<feature type="region of interest" description="Disordered" evidence="1">
    <location>
        <begin position="79"/>
        <end position="130"/>
    </location>
</feature>
<evidence type="ECO:0000313" key="2">
    <source>
        <dbReference type="EMBL" id="QCN98909.1"/>
    </source>
</evidence>
<dbReference type="RefSeq" id="WP_137117863.1">
    <property type="nucleotide sequence ID" value="NZ_CP032324.1"/>
</dbReference>